<proteinExistence type="predicted"/>
<dbReference type="AlphaFoldDB" id="A0A4T9T6J2"/>
<evidence type="ECO:0000313" key="2">
    <source>
        <dbReference type="Proteomes" id="UP000309454"/>
    </source>
</evidence>
<dbReference type="EMBL" id="SSTM01000007">
    <property type="protein sequence ID" value="TJW09733.1"/>
    <property type="molecule type" value="Genomic_DNA"/>
</dbReference>
<reference evidence="1 2" key="1">
    <citation type="submission" date="2019-04" db="EMBL/GenBank/DDBJ databases">
        <title>Microbes associate with the intestines of laboratory mice.</title>
        <authorList>
            <person name="Navarre W."/>
            <person name="Wong E."/>
            <person name="Huang K.C."/>
            <person name="Tropini C."/>
            <person name="Ng K."/>
            <person name="Yu B."/>
        </authorList>
    </citation>
    <scope>NUCLEOTIDE SEQUENCE [LARGE SCALE GENOMIC DNA]</scope>
    <source>
        <strain evidence="1 2">NM48_B13</strain>
    </source>
</reference>
<protein>
    <submittedName>
        <fullName evidence="1">Uncharacterized protein</fullName>
    </submittedName>
</protein>
<evidence type="ECO:0000313" key="1">
    <source>
        <dbReference type="EMBL" id="TJW09733.1"/>
    </source>
</evidence>
<accession>A0A4T9T6J2</accession>
<gene>
    <name evidence="1" type="ORF">E5982_08775</name>
</gene>
<keyword evidence="2" id="KW-1185">Reference proteome</keyword>
<dbReference type="OrthoDB" id="3201701at2"/>
<sequence length="248" mass="26830">MAYSEEGFDGLDDFMGEAAEGLAGAAPAPVDIEPNYDMPAIIIALMAEDWVFFQPGEIAWNGTNHEMRGIQVNAERASLLVRFVNCFVAGFESIQEVVLYLNSFLNVLEQDQDLVVSRGLIAPGVRKALPEGPLTGMTLATLATCGAAFSVRLRADDEYVVLFDARLGAGIPAFFSLVARMLWDMRWMVGPSQGRPFTVTFLSTRNLDADEYLGQVQSPVAGAQRCPGTMRVTEPPAIPLPKGPGQQG</sequence>
<organism evidence="1 2">
    <name type="scientific">Parvibacter caecicola</name>
    <dbReference type="NCBI Taxonomy" id="747645"/>
    <lineage>
        <taxon>Bacteria</taxon>
        <taxon>Bacillati</taxon>
        <taxon>Actinomycetota</taxon>
        <taxon>Coriobacteriia</taxon>
        <taxon>Coriobacteriales</taxon>
        <taxon>Coriobacteriaceae</taxon>
        <taxon>Parvibacter</taxon>
    </lineage>
</organism>
<comment type="caution">
    <text evidence="1">The sequence shown here is derived from an EMBL/GenBank/DDBJ whole genome shotgun (WGS) entry which is preliminary data.</text>
</comment>
<dbReference type="RefSeq" id="WP_136846146.1">
    <property type="nucleotide sequence ID" value="NZ_CAOKAH010000006.1"/>
</dbReference>
<name>A0A4T9T6J2_9ACTN</name>
<dbReference type="Proteomes" id="UP000309454">
    <property type="component" value="Unassembled WGS sequence"/>
</dbReference>